<dbReference type="GO" id="GO:0034626">
    <property type="term" value="P:fatty acid elongation, polyunsaturated fatty acid"/>
    <property type="evidence" value="ECO:0007669"/>
    <property type="project" value="TreeGrafter"/>
</dbReference>
<dbReference type="EC" id="2.3.1.199" evidence="10"/>
<accession>A0A813XQV6</accession>
<dbReference type="GO" id="GO:0042761">
    <property type="term" value="P:very long-chain fatty acid biosynthetic process"/>
    <property type="evidence" value="ECO:0007669"/>
    <property type="project" value="TreeGrafter"/>
</dbReference>
<organism evidence="11 12">
    <name type="scientific">Brachionus calyciflorus</name>
    <dbReference type="NCBI Taxonomy" id="104777"/>
    <lineage>
        <taxon>Eukaryota</taxon>
        <taxon>Metazoa</taxon>
        <taxon>Spiralia</taxon>
        <taxon>Gnathifera</taxon>
        <taxon>Rotifera</taxon>
        <taxon>Eurotatoria</taxon>
        <taxon>Monogononta</taxon>
        <taxon>Pseudotrocha</taxon>
        <taxon>Ploima</taxon>
        <taxon>Brachionidae</taxon>
        <taxon>Brachionus</taxon>
    </lineage>
</organism>
<keyword evidence="9 10" id="KW-0275">Fatty acid biosynthesis</keyword>
<dbReference type="PANTHER" id="PTHR11157:SF126">
    <property type="entry name" value="ELONGATION OF VERY LONG CHAIN FATTY ACIDS PROTEIN"/>
    <property type="match status" value="1"/>
</dbReference>
<feature type="transmembrane region" description="Helical" evidence="10">
    <location>
        <begin position="159"/>
        <end position="181"/>
    </location>
</feature>
<evidence type="ECO:0000256" key="5">
    <source>
        <dbReference type="ARBA" id="ARBA00022832"/>
    </source>
</evidence>
<dbReference type="GO" id="GO:0005789">
    <property type="term" value="C:endoplasmic reticulum membrane"/>
    <property type="evidence" value="ECO:0007669"/>
    <property type="project" value="TreeGrafter"/>
</dbReference>
<feature type="transmembrane region" description="Helical" evidence="10">
    <location>
        <begin position="20"/>
        <end position="46"/>
    </location>
</feature>
<dbReference type="Proteomes" id="UP000663879">
    <property type="component" value="Unassembled WGS sequence"/>
</dbReference>
<comment type="caution">
    <text evidence="11">The sequence shown here is derived from an EMBL/GenBank/DDBJ whole genome shotgun (WGS) entry which is preliminary data.</text>
</comment>
<dbReference type="InterPro" id="IPR030457">
    <property type="entry name" value="ELO_CS"/>
</dbReference>
<dbReference type="GO" id="GO:0009922">
    <property type="term" value="F:fatty acid elongase activity"/>
    <property type="evidence" value="ECO:0007669"/>
    <property type="project" value="UniProtKB-EC"/>
</dbReference>
<feature type="transmembrane region" description="Helical" evidence="10">
    <location>
        <begin position="134"/>
        <end position="153"/>
    </location>
</feature>
<evidence type="ECO:0000256" key="2">
    <source>
        <dbReference type="ARBA" id="ARBA00022516"/>
    </source>
</evidence>
<evidence type="ECO:0000256" key="9">
    <source>
        <dbReference type="ARBA" id="ARBA00023160"/>
    </source>
</evidence>
<keyword evidence="6 10" id="KW-1133">Transmembrane helix</keyword>
<dbReference type="Pfam" id="PF01151">
    <property type="entry name" value="ELO"/>
    <property type="match status" value="1"/>
</dbReference>
<feature type="transmembrane region" description="Helical" evidence="10">
    <location>
        <begin position="201"/>
        <end position="218"/>
    </location>
</feature>
<keyword evidence="4 10" id="KW-0812">Transmembrane</keyword>
<evidence type="ECO:0000256" key="4">
    <source>
        <dbReference type="ARBA" id="ARBA00022692"/>
    </source>
</evidence>
<comment type="similarity">
    <text evidence="10">Belongs to the ELO family.</text>
</comment>
<evidence type="ECO:0000256" key="3">
    <source>
        <dbReference type="ARBA" id="ARBA00022679"/>
    </source>
</evidence>
<evidence type="ECO:0000256" key="7">
    <source>
        <dbReference type="ARBA" id="ARBA00023098"/>
    </source>
</evidence>
<keyword evidence="8 10" id="KW-0472">Membrane</keyword>
<keyword evidence="5 10" id="KW-0276">Fatty acid metabolism</keyword>
<dbReference type="AlphaFoldDB" id="A0A813XQV6"/>
<dbReference type="GO" id="GO:0030148">
    <property type="term" value="P:sphingolipid biosynthetic process"/>
    <property type="evidence" value="ECO:0007669"/>
    <property type="project" value="TreeGrafter"/>
</dbReference>
<sequence length="256" mass="30006">MVQEIYDSYLSKGDKRVEEWLFMGSFTPSAILLVLYLITVFAIKFFMTNRNPFELKKFLLFYNFCQVIGTFYIFKEILSVAILKSYSLVCQEIDYSDDPLAVRMLRAVWLFYLSKLVDFVDTIVFALRKKDNQITFLHVFHHFSIVPVAWIAAKYFGGGQTFFGCMLNSIVHTIMYSYYGLSALGPNVQKYLWWKRYITQIQLGQFLAIMVHSLVNIVQADCKYSKSFGLFYTVYTLLIAGLFVNFYKKTYKKKTN</sequence>
<dbReference type="EMBL" id="CAJNOC010001524">
    <property type="protein sequence ID" value="CAF0871662.1"/>
    <property type="molecule type" value="Genomic_DNA"/>
</dbReference>
<reference evidence="11" key="1">
    <citation type="submission" date="2021-02" db="EMBL/GenBank/DDBJ databases">
        <authorList>
            <person name="Nowell W R."/>
        </authorList>
    </citation>
    <scope>NUCLEOTIDE SEQUENCE</scope>
    <source>
        <strain evidence="11">Ploen Becks lab</strain>
    </source>
</reference>
<protein>
    <recommendedName>
        <fullName evidence="10">Elongation of very long chain fatty acids protein</fullName>
        <ecNumber evidence="10">2.3.1.199</ecNumber>
    </recommendedName>
    <alternativeName>
        <fullName evidence="10">Very-long-chain 3-oxoacyl-CoA synthase</fullName>
    </alternativeName>
</protein>
<dbReference type="GO" id="GO:0034625">
    <property type="term" value="P:fatty acid elongation, monounsaturated fatty acid"/>
    <property type="evidence" value="ECO:0007669"/>
    <property type="project" value="TreeGrafter"/>
</dbReference>
<feature type="transmembrane region" description="Helical" evidence="10">
    <location>
        <begin position="230"/>
        <end position="247"/>
    </location>
</feature>
<evidence type="ECO:0000313" key="11">
    <source>
        <dbReference type="EMBL" id="CAF0871662.1"/>
    </source>
</evidence>
<keyword evidence="7 10" id="KW-0443">Lipid metabolism</keyword>
<evidence type="ECO:0000256" key="1">
    <source>
        <dbReference type="ARBA" id="ARBA00004141"/>
    </source>
</evidence>
<evidence type="ECO:0000313" key="12">
    <source>
        <dbReference type="Proteomes" id="UP000663879"/>
    </source>
</evidence>
<evidence type="ECO:0000256" key="8">
    <source>
        <dbReference type="ARBA" id="ARBA00023136"/>
    </source>
</evidence>
<evidence type="ECO:0000256" key="6">
    <source>
        <dbReference type="ARBA" id="ARBA00022989"/>
    </source>
</evidence>
<dbReference type="PROSITE" id="PS01188">
    <property type="entry name" value="ELO"/>
    <property type="match status" value="1"/>
</dbReference>
<proteinExistence type="inferred from homology"/>
<comment type="subcellular location">
    <subcellularLocation>
        <location evidence="1">Membrane</location>
        <topology evidence="1">Multi-pass membrane protein</topology>
    </subcellularLocation>
</comment>
<dbReference type="GO" id="GO:0019367">
    <property type="term" value="P:fatty acid elongation, saturated fatty acid"/>
    <property type="evidence" value="ECO:0007669"/>
    <property type="project" value="TreeGrafter"/>
</dbReference>
<evidence type="ECO:0000256" key="10">
    <source>
        <dbReference type="RuleBase" id="RU361115"/>
    </source>
</evidence>
<name>A0A813XQV6_9BILA</name>
<keyword evidence="2 10" id="KW-0444">Lipid biosynthesis</keyword>
<gene>
    <name evidence="11" type="ORF">OXX778_LOCUS9963</name>
</gene>
<comment type="catalytic activity">
    <reaction evidence="10">
        <text>a very-long-chain acyl-CoA + malonyl-CoA + H(+) = a very-long-chain 3-oxoacyl-CoA + CO2 + CoA</text>
        <dbReference type="Rhea" id="RHEA:32727"/>
        <dbReference type="ChEBI" id="CHEBI:15378"/>
        <dbReference type="ChEBI" id="CHEBI:16526"/>
        <dbReference type="ChEBI" id="CHEBI:57287"/>
        <dbReference type="ChEBI" id="CHEBI:57384"/>
        <dbReference type="ChEBI" id="CHEBI:90725"/>
        <dbReference type="ChEBI" id="CHEBI:90736"/>
        <dbReference type="EC" id="2.3.1.199"/>
    </reaction>
</comment>
<dbReference type="InterPro" id="IPR002076">
    <property type="entry name" value="ELO_fam"/>
</dbReference>
<keyword evidence="12" id="KW-1185">Reference proteome</keyword>
<feature type="transmembrane region" description="Helical" evidence="10">
    <location>
        <begin position="58"/>
        <end position="74"/>
    </location>
</feature>
<dbReference type="OrthoDB" id="434092at2759"/>
<keyword evidence="3 10" id="KW-0808">Transferase</keyword>
<dbReference type="PANTHER" id="PTHR11157">
    <property type="entry name" value="FATTY ACID ACYL TRANSFERASE-RELATED"/>
    <property type="match status" value="1"/>
</dbReference>